<evidence type="ECO:0000313" key="1">
    <source>
        <dbReference type="EMBL" id="MEX3527839.1"/>
    </source>
</evidence>
<protein>
    <submittedName>
        <fullName evidence="1">TIGR04255 family protein</fullName>
    </submittedName>
</protein>
<evidence type="ECO:0000313" key="2">
    <source>
        <dbReference type="Proteomes" id="UP001558353"/>
    </source>
</evidence>
<dbReference type="Proteomes" id="UP001558353">
    <property type="component" value="Unassembled WGS sequence"/>
</dbReference>
<name>A0ABV3URE4_9CORY</name>
<dbReference type="EMBL" id="JAYWMA010000002">
    <property type="protein sequence ID" value="MEX3527839.1"/>
    <property type="molecule type" value="Genomic_DNA"/>
</dbReference>
<dbReference type="InterPro" id="IPR026349">
    <property type="entry name" value="CHP04255"/>
</dbReference>
<reference evidence="1 2" key="1">
    <citation type="journal article" date="2024" name="Fungal Genet. Biol.">
        <title>The porcine skin microbiome exhibits broad fungal antagonism.</title>
        <authorList>
            <person name="De La Cruz K.F."/>
            <person name="Townsend E.C."/>
            <person name="Alex Cheong J.Z."/>
            <person name="Salamzade R."/>
            <person name="Liu A."/>
            <person name="Sandstrom S."/>
            <person name="Davila E."/>
            <person name="Huang L."/>
            <person name="Xu K.H."/>
            <person name="Wu S.Y."/>
            <person name="Meudt J.J."/>
            <person name="Shanmuganayagam D."/>
            <person name="Gibson A.L.F."/>
            <person name="Kalan L.R."/>
        </authorList>
    </citation>
    <scope>NUCLEOTIDE SEQUENCE [LARGE SCALE GENOMIC DNA]</scope>
    <source>
        <strain evidence="1 2">LK2569</strain>
    </source>
</reference>
<gene>
    <name evidence="1" type="ORF">VVR64_01960</name>
</gene>
<dbReference type="RefSeq" id="WP_368521985.1">
    <property type="nucleotide sequence ID" value="NZ_JAYWMA010000002.1"/>
</dbReference>
<organism evidence="1 2">
    <name type="scientific">Corynebacterium xerosis</name>
    <dbReference type="NCBI Taxonomy" id="1725"/>
    <lineage>
        <taxon>Bacteria</taxon>
        <taxon>Bacillati</taxon>
        <taxon>Actinomycetota</taxon>
        <taxon>Actinomycetes</taxon>
        <taxon>Mycobacteriales</taxon>
        <taxon>Corynebacteriaceae</taxon>
        <taxon>Corynebacterium</taxon>
    </lineage>
</organism>
<sequence>MSDQEKFRPFTGGREPKFRLKEATLPLVLGQLKWPARQRVDREFDKLAEEFGTAIEPQFPNYETRNESRLIVSRDGVEKEAGNDKAYHWRCSSGIWNVVLSRRYLSLFCLSNDNYSYGEFKKRLNLLIVQLSEKLGIDAFEGAAFRSVNIFPTERYGYDLDNMFDSSLLGLSPLLPNAQVKLAALQNRAIYRIGEVQFNVQASRFDKGVHVDPLMPKVPADSWIIDLDSSVSLDVGAQIDELIGKMADINYDFFVAALTEKGRERLGVNNAG</sequence>
<accession>A0ABV3URE4</accession>
<dbReference type="NCBIfam" id="TIGR04255">
    <property type="entry name" value="sporadTIGR04255"/>
    <property type="match status" value="1"/>
</dbReference>
<keyword evidence="2" id="KW-1185">Reference proteome</keyword>
<comment type="caution">
    <text evidence="1">The sequence shown here is derived from an EMBL/GenBank/DDBJ whole genome shotgun (WGS) entry which is preliminary data.</text>
</comment>
<proteinExistence type="predicted"/>